<feature type="domain" description="Peptidoglycan binding-like" evidence="1">
    <location>
        <begin position="364"/>
        <end position="419"/>
    </location>
</feature>
<reference evidence="3" key="1">
    <citation type="submission" date="2016-11" db="EMBL/GenBank/DDBJ databases">
        <title>Draft Genome Sequence of Marinobacter hydrocarbonoclasticus strain STW2, a polyaromatic aromatic hydrocarbon degrading and denitrifying bacterium from rhizosphere of Seagrass Enhalus acodoides.</title>
        <authorList>
            <person name="Ling J."/>
            <person name="Dong J."/>
        </authorList>
    </citation>
    <scope>NUCLEOTIDE SEQUENCE [LARGE SCALE GENOMIC DNA]</scope>
    <source>
        <strain evidence="3">STW2</strain>
    </source>
</reference>
<dbReference type="NCBIfam" id="TIGR02283">
    <property type="entry name" value="MltB_2"/>
    <property type="match status" value="1"/>
</dbReference>
<dbReference type="CDD" id="cd13399">
    <property type="entry name" value="Slt35-like"/>
    <property type="match status" value="1"/>
</dbReference>
<dbReference type="InterPro" id="IPR036366">
    <property type="entry name" value="PGBDSf"/>
</dbReference>
<dbReference type="Pfam" id="PF01471">
    <property type="entry name" value="PG_binding_1"/>
    <property type="match status" value="1"/>
</dbReference>
<feature type="domain" description="Transglycosylase SLT" evidence="2">
    <location>
        <begin position="52"/>
        <end position="343"/>
    </location>
</feature>
<dbReference type="InterPro" id="IPR023346">
    <property type="entry name" value="Lysozyme-like_dom_sf"/>
</dbReference>
<dbReference type="Proteomes" id="UP000183986">
    <property type="component" value="Unassembled WGS sequence"/>
</dbReference>
<dbReference type="OrthoDB" id="9772911at2"/>
<dbReference type="Gene3D" id="1.10.8.350">
    <property type="entry name" value="Bacterial muramidase"/>
    <property type="match status" value="1"/>
</dbReference>
<dbReference type="AlphaFoldDB" id="A0A1M2UUJ7"/>
<dbReference type="Gene3D" id="1.10.101.10">
    <property type="entry name" value="PGBD-like superfamily/PGBD"/>
    <property type="match status" value="1"/>
</dbReference>
<evidence type="ECO:0000313" key="4">
    <source>
        <dbReference type="Proteomes" id="UP000183986"/>
    </source>
</evidence>
<protein>
    <submittedName>
        <fullName evidence="3">Lytic transglycosylase</fullName>
    </submittedName>
</protein>
<dbReference type="PANTHER" id="PTHR30163:SF8">
    <property type="entry name" value="LYTIC MUREIN TRANSGLYCOSYLASE"/>
    <property type="match status" value="1"/>
</dbReference>
<proteinExistence type="predicted"/>
<evidence type="ECO:0000313" key="3">
    <source>
        <dbReference type="EMBL" id="OJS99029.1"/>
    </source>
</evidence>
<evidence type="ECO:0000259" key="1">
    <source>
        <dbReference type="Pfam" id="PF01471"/>
    </source>
</evidence>
<dbReference type="PANTHER" id="PTHR30163">
    <property type="entry name" value="MEMBRANE-BOUND LYTIC MUREIN TRANSGLYCOSYLASE B"/>
    <property type="match status" value="1"/>
</dbReference>
<dbReference type="Pfam" id="PF13406">
    <property type="entry name" value="SLT_2"/>
    <property type="match status" value="1"/>
</dbReference>
<keyword evidence="4" id="KW-1185">Reference proteome</keyword>
<dbReference type="GO" id="GO:0008933">
    <property type="term" value="F:peptidoglycan lytic transglycosylase activity"/>
    <property type="evidence" value="ECO:0007669"/>
    <property type="project" value="TreeGrafter"/>
</dbReference>
<dbReference type="SUPFAM" id="SSF53955">
    <property type="entry name" value="Lysozyme-like"/>
    <property type="match status" value="1"/>
</dbReference>
<accession>A0A1M2UUJ7</accession>
<dbReference type="EMBL" id="MPKY01000001">
    <property type="protein sequence ID" value="OJS99029.1"/>
    <property type="molecule type" value="Genomic_DNA"/>
</dbReference>
<comment type="caution">
    <text evidence="3">The sequence shown here is derived from an EMBL/GenBank/DDBJ whole genome shotgun (WGS) entry which is preliminary data.</text>
</comment>
<name>A0A1M2UUJ7_MARNT</name>
<dbReference type="GO" id="GO:0009253">
    <property type="term" value="P:peptidoglycan catabolic process"/>
    <property type="evidence" value="ECO:0007669"/>
    <property type="project" value="TreeGrafter"/>
</dbReference>
<dbReference type="InterPro" id="IPR002477">
    <property type="entry name" value="Peptidoglycan-bd-like"/>
</dbReference>
<dbReference type="SUPFAM" id="SSF47090">
    <property type="entry name" value="PGBD-like"/>
    <property type="match status" value="1"/>
</dbReference>
<dbReference type="Gene3D" id="1.10.530.10">
    <property type="match status" value="1"/>
</dbReference>
<dbReference type="InterPro" id="IPR036365">
    <property type="entry name" value="PGBD-like_sf"/>
</dbReference>
<evidence type="ECO:0000259" key="2">
    <source>
        <dbReference type="Pfam" id="PF13406"/>
    </source>
</evidence>
<dbReference type="InterPro" id="IPR031304">
    <property type="entry name" value="SLT_2"/>
</dbReference>
<dbReference type="InterPro" id="IPR043426">
    <property type="entry name" value="MltB-like"/>
</dbReference>
<organism evidence="3 4">
    <name type="scientific">Marinobacter nauticus</name>
    <name type="common">Marinobacter hydrocarbonoclasticus</name>
    <name type="synonym">Marinobacter aquaeolei</name>
    <dbReference type="NCBI Taxonomy" id="2743"/>
    <lineage>
        <taxon>Bacteria</taxon>
        <taxon>Pseudomonadati</taxon>
        <taxon>Pseudomonadota</taxon>
        <taxon>Gammaproteobacteria</taxon>
        <taxon>Pseudomonadales</taxon>
        <taxon>Marinobacteraceae</taxon>
        <taxon>Marinobacter</taxon>
    </lineage>
</organism>
<gene>
    <name evidence="3" type="ORF">BEE62_02295</name>
</gene>
<dbReference type="InterPro" id="IPR011970">
    <property type="entry name" value="MltB_2"/>
</dbReference>
<sequence>MATSIAYLRPERFTVAHLITRPNIRRTLAALSLSALAFSAQGQSIPVMTDEQFAECKQTLEARAVGAGVSEATARDVLANVNYIERVIELDRRQPEFTTTFADYFNRRVNESRITKGRELLETHRDLLNRVTRETGVPAPYLLAFWGLETNYGSYFGKMPVPSSLATLACDQRRSTFFTEQFVAALKIIDEGAIPAEQMEGSWAGAMGHVQFMPTVFLQHAVDADGDGRRDLWNSLPDAMMSAGKFLQSMGWDGEYRWGREVLLPANFDFSLSDGRRLPLAEWRGMGITDAFGNALASEPIEAALVVPSGHRGPAFLVYSNFRVIMGWNRSEFYAVSVGHLADRIAGAGGLQNPPPEDQPTLSRDQIIQLQENLNTKGFASGNPDGILGSNTRRAIREFQKSQGLIADGMPSELLLEKLNVINES</sequence>